<evidence type="ECO:0000313" key="1">
    <source>
        <dbReference type="EMBL" id="MDT3767817.1"/>
    </source>
</evidence>
<dbReference type="EMBL" id="JASXSX010000002">
    <property type="protein sequence ID" value="MDT3767817.1"/>
    <property type="molecule type" value="Genomic_DNA"/>
</dbReference>
<dbReference type="RefSeq" id="WP_313273899.1">
    <property type="nucleotide sequence ID" value="NZ_JASXSX010000002.1"/>
</dbReference>
<accession>A0ABU3IBR8</accession>
<dbReference type="Pfam" id="PF09438">
    <property type="entry name" value="DUF2017"/>
    <property type="match status" value="1"/>
</dbReference>
<name>A0ABU3IBR8_9ACTO</name>
<protein>
    <submittedName>
        <fullName evidence="1">DUF2017 family protein</fullName>
    </submittedName>
</protein>
<reference evidence="1 2" key="1">
    <citation type="submission" date="2023-06" db="EMBL/GenBank/DDBJ databases">
        <title>Draft genome sequence of Gleimia hominis type strain CCUG 57540T.</title>
        <authorList>
            <person name="Salva-Serra F."/>
            <person name="Cardew S."/>
            <person name="Jensie Markopoulos S."/>
            <person name="Ohlen M."/>
            <person name="Inganas E."/>
            <person name="Svensson-Stadler L."/>
            <person name="Moore E.R.B."/>
        </authorList>
    </citation>
    <scope>NUCLEOTIDE SEQUENCE [LARGE SCALE GENOMIC DNA]</scope>
    <source>
        <strain evidence="1 2">CCUG 57540</strain>
    </source>
</reference>
<dbReference type="InterPro" id="IPR018561">
    <property type="entry name" value="AosR"/>
</dbReference>
<comment type="caution">
    <text evidence="1">The sequence shown here is derived from an EMBL/GenBank/DDBJ whole genome shotgun (WGS) entry which is preliminary data.</text>
</comment>
<organism evidence="1 2">
    <name type="scientific">Gleimia hominis</name>
    <dbReference type="NCBI Taxonomy" id="595468"/>
    <lineage>
        <taxon>Bacteria</taxon>
        <taxon>Bacillati</taxon>
        <taxon>Actinomycetota</taxon>
        <taxon>Actinomycetes</taxon>
        <taxon>Actinomycetales</taxon>
        <taxon>Actinomycetaceae</taxon>
        <taxon>Gleimia</taxon>
    </lineage>
</organism>
<evidence type="ECO:0000313" key="2">
    <source>
        <dbReference type="Proteomes" id="UP001247542"/>
    </source>
</evidence>
<sequence>MYISVFERDEQGYRAAFDADVEAIFTQLLGEALQVLDAPVDPVTSVLTATVEEEVTRPEPQDPALRKLIPPLSSDPQEAQKLRALTEESLRYDKSQRLHALLQCLQERESPEEIWIPLGQEWEWLAALNDLRLVLSAQLPVDDAEVMGILTTRAEQILFAGGPPEASENSGTWLDQDPDAPQLQFTAVIYVMVSWWQDSLIQILPQ</sequence>
<gene>
    <name evidence="1" type="ORF">QS713_07060</name>
</gene>
<dbReference type="Proteomes" id="UP001247542">
    <property type="component" value="Unassembled WGS sequence"/>
</dbReference>
<keyword evidence="2" id="KW-1185">Reference proteome</keyword>
<proteinExistence type="predicted"/>